<dbReference type="AlphaFoldDB" id="A0AA88DI79"/>
<gene>
    <name evidence="8" type="ORF">TIFTF001_013205</name>
</gene>
<evidence type="ECO:0000256" key="2">
    <source>
        <dbReference type="ARBA" id="ARBA00022692"/>
    </source>
</evidence>
<keyword evidence="6" id="KW-0675">Receptor</keyword>
<keyword evidence="4" id="KW-1133">Transmembrane helix</keyword>
<dbReference type="SUPFAM" id="SSF52058">
    <property type="entry name" value="L domain-like"/>
    <property type="match status" value="1"/>
</dbReference>
<evidence type="ECO:0000256" key="7">
    <source>
        <dbReference type="ARBA" id="ARBA00023180"/>
    </source>
</evidence>
<evidence type="ECO:0000256" key="3">
    <source>
        <dbReference type="ARBA" id="ARBA00022729"/>
    </source>
</evidence>
<dbReference type="PANTHER" id="PTHR48063">
    <property type="entry name" value="LRR RECEPTOR-LIKE KINASE"/>
    <property type="match status" value="1"/>
</dbReference>
<evidence type="ECO:0000313" key="8">
    <source>
        <dbReference type="EMBL" id="GMN44004.1"/>
    </source>
</evidence>
<keyword evidence="2" id="KW-0812">Transmembrane</keyword>
<proteinExistence type="predicted"/>
<keyword evidence="9" id="KW-1185">Reference proteome</keyword>
<evidence type="ECO:0000313" key="9">
    <source>
        <dbReference type="Proteomes" id="UP001187192"/>
    </source>
</evidence>
<comment type="subcellular location">
    <subcellularLocation>
        <location evidence="1">Membrane</location>
        <topology evidence="1">Single-pass type I membrane protein</topology>
    </subcellularLocation>
</comment>
<evidence type="ECO:0000256" key="4">
    <source>
        <dbReference type="ARBA" id="ARBA00022989"/>
    </source>
</evidence>
<dbReference type="InterPro" id="IPR001611">
    <property type="entry name" value="Leu-rich_rpt"/>
</dbReference>
<keyword evidence="7" id="KW-0325">Glycoprotein</keyword>
<dbReference type="InterPro" id="IPR032675">
    <property type="entry name" value="LRR_dom_sf"/>
</dbReference>
<dbReference type="GO" id="GO:0016020">
    <property type="term" value="C:membrane"/>
    <property type="evidence" value="ECO:0007669"/>
    <property type="project" value="UniProtKB-SubCell"/>
</dbReference>
<dbReference type="Proteomes" id="UP001187192">
    <property type="component" value="Unassembled WGS sequence"/>
</dbReference>
<protein>
    <submittedName>
        <fullName evidence="8">Uncharacterized protein</fullName>
    </submittedName>
</protein>
<organism evidence="8 9">
    <name type="scientific">Ficus carica</name>
    <name type="common">Common fig</name>
    <dbReference type="NCBI Taxonomy" id="3494"/>
    <lineage>
        <taxon>Eukaryota</taxon>
        <taxon>Viridiplantae</taxon>
        <taxon>Streptophyta</taxon>
        <taxon>Embryophyta</taxon>
        <taxon>Tracheophyta</taxon>
        <taxon>Spermatophyta</taxon>
        <taxon>Magnoliopsida</taxon>
        <taxon>eudicotyledons</taxon>
        <taxon>Gunneridae</taxon>
        <taxon>Pentapetalae</taxon>
        <taxon>rosids</taxon>
        <taxon>fabids</taxon>
        <taxon>Rosales</taxon>
        <taxon>Moraceae</taxon>
        <taxon>Ficeae</taxon>
        <taxon>Ficus</taxon>
    </lineage>
</organism>
<dbReference type="Gene3D" id="3.80.10.10">
    <property type="entry name" value="Ribonuclease Inhibitor"/>
    <property type="match status" value="2"/>
</dbReference>
<evidence type="ECO:0000256" key="1">
    <source>
        <dbReference type="ARBA" id="ARBA00004479"/>
    </source>
</evidence>
<dbReference type="Pfam" id="PF00560">
    <property type="entry name" value="LRR_1"/>
    <property type="match status" value="4"/>
</dbReference>
<keyword evidence="5" id="KW-0472">Membrane</keyword>
<reference evidence="8" key="1">
    <citation type="submission" date="2023-07" db="EMBL/GenBank/DDBJ databases">
        <title>draft genome sequence of fig (Ficus carica).</title>
        <authorList>
            <person name="Takahashi T."/>
            <person name="Nishimura K."/>
        </authorList>
    </citation>
    <scope>NUCLEOTIDE SEQUENCE</scope>
</reference>
<evidence type="ECO:0000256" key="5">
    <source>
        <dbReference type="ARBA" id="ARBA00023136"/>
    </source>
</evidence>
<name>A0AA88DI79_FICCA</name>
<dbReference type="InterPro" id="IPR046956">
    <property type="entry name" value="RLP23-like"/>
</dbReference>
<dbReference type="PROSITE" id="PS51450">
    <property type="entry name" value="LRR"/>
    <property type="match status" value="1"/>
</dbReference>
<sequence length="213" mass="23978">MLDLSHNSFNGTIPPSLFRIPSLWFLNLEYNQSTGPLIIENVSSSQLVYLNLGRNNLNGQLPRSISELTSLKELNLDSNNLSGITDFGIFSNLSSLAILVLSYNNLTITNTSKFAPSVSFTSLLLASCNIGELPKFLESQNELWELDLSHNKIEGKIPKWFLRTGTEYLSILRLSSNYITGWEEEPSVLSWKGLNLIDLRHNKIQVEIYLPTT</sequence>
<evidence type="ECO:0000256" key="6">
    <source>
        <dbReference type="ARBA" id="ARBA00023170"/>
    </source>
</evidence>
<comment type="caution">
    <text evidence="8">The sequence shown here is derived from an EMBL/GenBank/DDBJ whole genome shotgun (WGS) entry which is preliminary data.</text>
</comment>
<accession>A0AA88DI79</accession>
<dbReference type="EMBL" id="BTGU01000017">
    <property type="protein sequence ID" value="GMN44004.1"/>
    <property type="molecule type" value="Genomic_DNA"/>
</dbReference>
<keyword evidence="3" id="KW-0732">Signal</keyword>